<sequence length="51" mass="6049">MFYNDVSACLNLTLFFKVFLQGFSLLRKRDEKLVLQDFALHRSLNKLRGQN</sequence>
<accession>G9XRU6</accession>
<dbReference type="EMBL" id="AFZX01000095">
    <property type="protein sequence ID" value="EHL05586.1"/>
    <property type="molecule type" value="Genomic_DNA"/>
</dbReference>
<dbReference type="HOGENOM" id="CLU_3098111_0_0_9"/>
<reference evidence="1 2" key="1">
    <citation type="submission" date="2011-08" db="EMBL/GenBank/DDBJ databases">
        <authorList>
            <person name="Weinstock G."/>
            <person name="Sodergren E."/>
            <person name="Clifton S."/>
            <person name="Fulton L."/>
            <person name="Fulton B."/>
            <person name="Courtney L."/>
            <person name="Fronick C."/>
            <person name="Harrison M."/>
            <person name="Strong C."/>
            <person name="Farmer C."/>
            <person name="Delahaunty K."/>
            <person name="Markovic C."/>
            <person name="Hall O."/>
            <person name="Minx P."/>
            <person name="Tomlinson C."/>
            <person name="Mitreva M."/>
            <person name="Hou S."/>
            <person name="Chen J."/>
            <person name="Wollam A."/>
            <person name="Pepin K.H."/>
            <person name="Johnson M."/>
            <person name="Bhonagiri V."/>
            <person name="Zhang X."/>
            <person name="Suruliraj S."/>
            <person name="Warren W."/>
            <person name="Chinwalla A."/>
            <person name="Mardis E.R."/>
            <person name="Wilson R.K."/>
        </authorList>
    </citation>
    <scope>NUCLEOTIDE SEQUENCE [LARGE SCALE GENOMIC DNA]</scope>
    <source>
        <strain evidence="1 2">DP7</strain>
    </source>
</reference>
<dbReference type="AlphaFoldDB" id="G9XRU6"/>
<organism evidence="1 2">
    <name type="scientific">Desulfitobacterium hafniense DP7</name>
    <dbReference type="NCBI Taxonomy" id="537010"/>
    <lineage>
        <taxon>Bacteria</taxon>
        <taxon>Bacillati</taxon>
        <taxon>Bacillota</taxon>
        <taxon>Clostridia</taxon>
        <taxon>Eubacteriales</taxon>
        <taxon>Desulfitobacteriaceae</taxon>
        <taxon>Desulfitobacterium</taxon>
    </lineage>
</organism>
<protein>
    <submittedName>
        <fullName evidence="1">Uncharacterized protein</fullName>
    </submittedName>
</protein>
<evidence type="ECO:0000313" key="1">
    <source>
        <dbReference type="EMBL" id="EHL05586.1"/>
    </source>
</evidence>
<gene>
    <name evidence="1" type="ORF">HMPREF0322_03694</name>
</gene>
<name>G9XRU6_DESHA</name>
<dbReference type="Proteomes" id="UP000004416">
    <property type="component" value="Unassembled WGS sequence"/>
</dbReference>
<comment type="caution">
    <text evidence="1">The sequence shown here is derived from an EMBL/GenBank/DDBJ whole genome shotgun (WGS) entry which is preliminary data.</text>
</comment>
<evidence type="ECO:0000313" key="2">
    <source>
        <dbReference type="Proteomes" id="UP000004416"/>
    </source>
</evidence>
<proteinExistence type="predicted"/>